<feature type="compositionally biased region" description="Basic and acidic residues" evidence="1">
    <location>
        <begin position="32"/>
        <end position="45"/>
    </location>
</feature>
<evidence type="ECO:0000256" key="1">
    <source>
        <dbReference type="SAM" id="MobiDB-lite"/>
    </source>
</evidence>
<dbReference type="AlphaFoldDB" id="A0A2X4UNI6"/>
<proteinExistence type="predicted"/>
<keyword evidence="4" id="KW-1185">Reference proteome</keyword>
<organism evidence="3 4">
    <name type="scientific">Leminorella richardii</name>
    <dbReference type="NCBI Taxonomy" id="158841"/>
    <lineage>
        <taxon>Bacteria</taxon>
        <taxon>Pseudomonadati</taxon>
        <taxon>Pseudomonadota</taxon>
        <taxon>Gammaproteobacteria</taxon>
        <taxon>Enterobacterales</taxon>
        <taxon>Budviciaceae</taxon>
        <taxon>Leminorella</taxon>
    </lineage>
</organism>
<reference evidence="3 4" key="1">
    <citation type="submission" date="2018-06" db="EMBL/GenBank/DDBJ databases">
        <authorList>
            <consortium name="Pathogen Informatics"/>
            <person name="Doyle S."/>
        </authorList>
    </citation>
    <scope>NUCLEOTIDE SEQUENCE [LARGE SCALE GENOMIC DNA]</scope>
    <source>
        <strain evidence="3 4">NCTC12151</strain>
    </source>
</reference>
<feature type="region of interest" description="Disordered" evidence="1">
    <location>
        <begin position="28"/>
        <end position="52"/>
    </location>
</feature>
<dbReference type="InterPro" id="IPR036388">
    <property type="entry name" value="WH-like_DNA-bd_sf"/>
</dbReference>
<evidence type="ECO:0000259" key="2">
    <source>
        <dbReference type="Pfam" id="PF03551"/>
    </source>
</evidence>
<evidence type="ECO:0000313" key="4">
    <source>
        <dbReference type="Proteomes" id="UP000249005"/>
    </source>
</evidence>
<name>A0A2X4UNI6_9GAMM</name>
<accession>A0A2X4UNI6</accession>
<sequence>MKSMFHRRRRHDADADCAEGECLHHNPSFAKGDGHHEHHRGERGRGHGRGRQMKLRRLFEQGDLRLVLLALIQKKASHGYELIKLIEETTSRLYTPSPGVIYPTLTLLEEQGFIEPASTEDSRKNYQITSAGEQHLIASKMAVDIIFERIKGAGEKHVSHLAEEIEDAIHRLRGVLRHNLAGKELSQAQSKKIAKVLNDAIHDIETELQEGDANE</sequence>
<feature type="domain" description="Transcription regulator PadR N-terminal" evidence="2">
    <location>
        <begin position="68"/>
        <end position="136"/>
    </location>
</feature>
<dbReference type="PANTHER" id="PTHR43252">
    <property type="entry name" value="TRANSCRIPTIONAL REGULATOR YQJI"/>
    <property type="match status" value="1"/>
</dbReference>
<evidence type="ECO:0000313" key="3">
    <source>
        <dbReference type="EMBL" id="SQI40099.1"/>
    </source>
</evidence>
<dbReference type="InterPro" id="IPR005149">
    <property type="entry name" value="Tscrpt_reg_PadR_N"/>
</dbReference>
<protein>
    <submittedName>
        <fullName evidence="3">Transcriptional regulator YqjI</fullName>
    </submittedName>
</protein>
<dbReference type="SUPFAM" id="SSF46785">
    <property type="entry name" value="Winged helix' DNA-binding domain"/>
    <property type="match status" value="1"/>
</dbReference>
<dbReference type="KEGG" id="lri:NCTC12151_01549"/>
<dbReference type="Gene3D" id="1.10.10.10">
    <property type="entry name" value="Winged helix-like DNA-binding domain superfamily/Winged helix DNA-binding domain"/>
    <property type="match status" value="1"/>
</dbReference>
<dbReference type="OrthoDB" id="9814826at2"/>
<dbReference type="InterPro" id="IPR036390">
    <property type="entry name" value="WH_DNA-bd_sf"/>
</dbReference>
<gene>
    <name evidence="3" type="primary">yqjI</name>
    <name evidence="3" type="ORF">NCTC12151_01549</name>
</gene>
<dbReference type="EMBL" id="LS483470">
    <property type="protein sequence ID" value="SQI40099.1"/>
    <property type="molecule type" value="Genomic_DNA"/>
</dbReference>
<dbReference type="Pfam" id="PF03551">
    <property type="entry name" value="PadR"/>
    <property type="match status" value="1"/>
</dbReference>
<dbReference type="PANTHER" id="PTHR43252:SF7">
    <property type="entry name" value="TRANSCRIPTIONAL REGULATOR YQJI"/>
    <property type="match status" value="1"/>
</dbReference>
<dbReference type="Proteomes" id="UP000249005">
    <property type="component" value="Chromosome 1"/>
</dbReference>